<evidence type="ECO:0000313" key="2">
    <source>
        <dbReference type="EMBL" id="CAE8601317.1"/>
    </source>
</evidence>
<dbReference type="OrthoDB" id="727118at2759"/>
<dbReference type="EMBL" id="CAJNNV010013045">
    <property type="protein sequence ID" value="CAE8601317.1"/>
    <property type="molecule type" value="Genomic_DNA"/>
</dbReference>
<keyword evidence="1" id="KW-0853">WD repeat</keyword>
<dbReference type="PROSITE" id="PS50294">
    <property type="entry name" value="WD_REPEATS_REGION"/>
    <property type="match status" value="1"/>
</dbReference>
<dbReference type="SUPFAM" id="SSF50978">
    <property type="entry name" value="WD40 repeat-like"/>
    <property type="match status" value="1"/>
</dbReference>
<dbReference type="OMA" id="IHRITCA"/>
<dbReference type="InterPro" id="IPR001680">
    <property type="entry name" value="WD40_rpt"/>
</dbReference>
<name>A0A813EWN7_POLGL</name>
<dbReference type="Pfam" id="PF00400">
    <property type="entry name" value="WD40"/>
    <property type="match status" value="2"/>
</dbReference>
<evidence type="ECO:0008006" key="5">
    <source>
        <dbReference type="Google" id="ProtNLM"/>
    </source>
</evidence>
<dbReference type="AlphaFoldDB" id="A0A813EWN7"/>
<dbReference type="PROSITE" id="PS50082">
    <property type="entry name" value="WD_REPEATS_2"/>
    <property type="match status" value="1"/>
</dbReference>
<evidence type="ECO:0000313" key="4">
    <source>
        <dbReference type="Proteomes" id="UP000654075"/>
    </source>
</evidence>
<comment type="caution">
    <text evidence="3">The sequence shown here is derived from an EMBL/GenBank/DDBJ whole genome shotgun (WGS) entry which is preliminary data.</text>
</comment>
<feature type="non-terminal residue" evidence="3">
    <location>
        <position position="105"/>
    </location>
</feature>
<dbReference type="Proteomes" id="UP000654075">
    <property type="component" value="Unassembled WGS sequence"/>
</dbReference>
<dbReference type="InterPro" id="IPR015943">
    <property type="entry name" value="WD40/YVTN_repeat-like_dom_sf"/>
</dbReference>
<sequence>SASGLVKVWSLEIGVCERTLAGHDGCVCSLACPSRADILESFETSGLAASGGWDGTARLWDIHSGASRGVLLGHEDRVRCVDLSADGRTAATASDDRTAKLWRLQ</sequence>
<organism evidence="3 4">
    <name type="scientific">Polarella glacialis</name>
    <name type="common">Dinoflagellate</name>
    <dbReference type="NCBI Taxonomy" id="89957"/>
    <lineage>
        <taxon>Eukaryota</taxon>
        <taxon>Sar</taxon>
        <taxon>Alveolata</taxon>
        <taxon>Dinophyceae</taxon>
        <taxon>Suessiales</taxon>
        <taxon>Suessiaceae</taxon>
        <taxon>Polarella</taxon>
    </lineage>
</organism>
<feature type="repeat" description="WD" evidence="1">
    <location>
        <begin position="71"/>
        <end position="105"/>
    </location>
</feature>
<protein>
    <recommendedName>
        <fullName evidence="5">Guanine nucleotide-binding protein subunit beta-like protein</fullName>
    </recommendedName>
</protein>
<evidence type="ECO:0000256" key="1">
    <source>
        <dbReference type="PROSITE-ProRule" id="PRU00221"/>
    </source>
</evidence>
<feature type="non-terminal residue" evidence="3">
    <location>
        <position position="1"/>
    </location>
</feature>
<dbReference type="InterPro" id="IPR036322">
    <property type="entry name" value="WD40_repeat_dom_sf"/>
</dbReference>
<dbReference type="PANTHER" id="PTHR19879">
    <property type="entry name" value="TRANSCRIPTION INITIATION FACTOR TFIID"/>
    <property type="match status" value="1"/>
</dbReference>
<dbReference type="EMBL" id="CAJNNV010014522">
    <property type="protein sequence ID" value="CAE8602667.1"/>
    <property type="molecule type" value="Genomic_DNA"/>
</dbReference>
<reference evidence="3" key="1">
    <citation type="submission" date="2021-02" db="EMBL/GenBank/DDBJ databases">
        <authorList>
            <person name="Dougan E. K."/>
            <person name="Rhodes N."/>
            <person name="Thang M."/>
            <person name="Chan C."/>
        </authorList>
    </citation>
    <scope>NUCLEOTIDE SEQUENCE</scope>
</reference>
<proteinExistence type="predicted"/>
<accession>A0A813EWN7</accession>
<dbReference type="SMART" id="SM00320">
    <property type="entry name" value="WD40"/>
    <property type="match status" value="2"/>
</dbReference>
<dbReference type="PANTHER" id="PTHR19879:SF9">
    <property type="entry name" value="TRANSCRIPTION INITIATION FACTOR TFIID SUBUNIT 5"/>
    <property type="match status" value="1"/>
</dbReference>
<dbReference type="Gene3D" id="2.130.10.10">
    <property type="entry name" value="YVTN repeat-like/Quinoprotein amine dehydrogenase"/>
    <property type="match status" value="1"/>
</dbReference>
<gene>
    <name evidence="2" type="ORF">PGLA1383_LOCUS19612</name>
    <name evidence="3" type="ORF">PGLA1383_LOCUS20907</name>
</gene>
<evidence type="ECO:0000313" key="3">
    <source>
        <dbReference type="EMBL" id="CAE8602667.1"/>
    </source>
</evidence>
<keyword evidence="4" id="KW-1185">Reference proteome</keyword>